<dbReference type="PROSITE" id="PS50113">
    <property type="entry name" value="PAC"/>
    <property type="match status" value="1"/>
</dbReference>
<dbReference type="InterPro" id="IPR052016">
    <property type="entry name" value="Bact_Sigma-Reg"/>
</dbReference>
<dbReference type="PANTHER" id="PTHR43156:SF9">
    <property type="entry name" value="HAMP DOMAIN-CONTAINING PROTEIN"/>
    <property type="match status" value="1"/>
</dbReference>
<dbReference type="OrthoDB" id="9812260at2"/>
<accession>B6BH61</accession>
<dbReference type="STRING" id="929558.SMGD1_1326"/>
<gene>
    <name evidence="4" type="ORF">SMGD1_1326</name>
</gene>
<keyword evidence="1" id="KW-0378">Hydrolase</keyword>
<proteinExistence type="predicted"/>
<dbReference type="NCBIfam" id="TIGR00229">
    <property type="entry name" value="sensory_box"/>
    <property type="match status" value="1"/>
</dbReference>
<dbReference type="SMART" id="SM00331">
    <property type="entry name" value="PP2C_SIG"/>
    <property type="match status" value="1"/>
</dbReference>
<evidence type="ECO:0000259" key="3">
    <source>
        <dbReference type="PROSITE" id="PS50113"/>
    </source>
</evidence>
<evidence type="ECO:0000313" key="4">
    <source>
        <dbReference type="EMBL" id="EHP29850.1"/>
    </source>
</evidence>
<dbReference type="Gene3D" id="3.60.40.10">
    <property type="entry name" value="PPM-type phosphatase domain"/>
    <property type="match status" value="1"/>
</dbReference>
<dbReference type="Pfam" id="PF07228">
    <property type="entry name" value="SpoIIE"/>
    <property type="match status" value="1"/>
</dbReference>
<dbReference type="HOGENOM" id="CLU_767108_0_0_7"/>
<dbReference type="InterPro" id="IPR035965">
    <property type="entry name" value="PAS-like_dom_sf"/>
</dbReference>
<dbReference type="InterPro" id="IPR000700">
    <property type="entry name" value="PAS-assoc_C"/>
</dbReference>
<dbReference type="RefSeq" id="WP_008335631.1">
    <property type="nucleotide sequence ID" value="NZ_AFRZ01000001.1"/>
</dbReference>
<dbReference type="InterPro" id="IPR036457">
    <property type="entry name" value="PPM-type-like_dom_sf"/>
</dbReference>
<dbReference type="EMBL" id="AFRZ01000001">
    <property type="protein sequence ID" value="EHP29850.1"/>
    <property type="molecule type" value="Genomic_DNA"/>
</dbReference>
<sequence>MEESSKEKNNTIYCITDDMLINERSLKNQYRHIVDATNIVSKTDIHGVITYANSKFVEISGYSEEELIGKHHNILRNPDIDASFFKELWETIKSKQIWNGVITNVHKNGSKYTVEASIFPILDAKGDVVEYIAIRHDITRLQELNDEINALHSYDMQQQHIAREKLEMGIVNDFDDKECKVLYAPSDIISGDFYSLYRGKDGSRFLYIIDGQGHGVSPALTVFAVSSTMNQLIKQASDLQELTDQLFPTIKSFLGEIEQLSYIMIKICPDSKKLSYVSAGMYPFLIKEKGMKIKEVKANNIPFMNFSEPPKVSNMDIEDAESILLYSDGLVEHEHSELNMFSPQNMILEPLLIDSAKSTMSAMKLEDDVTLLYLKI</sequence>
<dbReference type="Pfam" id="PF13426">
    <property type="entry name" value="PAS_9"/>
    <property type="match status" value="1"/>
</dbReference>
<dbReference type="InterPro" id="IPR001610">
    <property type="entry name" value="PAC"/>
</dbReference>
<organism evidence="4 5">
    <name type="scientific">Sulfurimonas gotlandica (strain DSM 19862 / JCM 16533 / GD1)</name>
    <dbReference type="NCBI Taxonomy" id="929558"/>
    <lineage>
        <taxon>Bacteria</taxon>
        <taxon>Pseudomonadati</taxon>
        <taxon>Campylobacterota</taxon>
        <taxon>Epsilonproteobacteria</taxon>
        <taxon>Campylobacterales</taxon>
        <taxon>Sulfurimonadaceae</taxon>
        <taxon>Sulfurimonas</taxon>
    </lineage>
</organism>
<feature type="domain" description="PAS" evidence="2">
    <location>
        <begin position="26"/>
        <end position="95"/>
    </location>
</feature>
<dbReference type="Proteomes" id="UP000006431">
    <property type="component" value="Unassembled WGS sequence"/>
</dbReference>
<feature type="domain" description="PAC" evidence="3">
    <location>
        <begin position="96"/>
        <end position="150"/>
    </location>
</feature>
<dbReference type="AlphaFoldDB" id="B6BH61"/>
<dbReference type="Gene3D" id="3.30.450.20">
    <property type="entry name" value="PAS domain"/>
    <property type="match status" value="1"/>
</dbReference>
<dbReference type="SUPFAM" id="SSF55785">
    <property type="entry name" value="PYP-like sensor domain (PAS domain)"/>
    <property type="match status" value="1"/>
</dbReference>
<dbReference type="SMART" id="SM00091">
    <property type="entry name" value="PAS"/>
    <property type="match status" value="1"/>
</dbReference>
<evidence type="ECO:0000256" key="1">
    <source>
        <dbReference type="ARBA" id="ARBA00022801"/>
    </source>
</evidence>
<name>B6BH61_SULGG</name>
<dbReference type="CDD" id="cd00130">
    <property type="entry name" value="PAS"/>
    <property type="match status" value="1"/>
</dbReference>
<dbReference type="PROSITE" id="PS50112">
    <property type="entry name" value="PAS"/>
    <property type="match status" value="1"/>
</dbReference>
<protein>
    <submittedName>
        <fullName evidence="4">Putative sensor protein containing PAS/PAC and protein phosphatase 2C domain</fullName>
    </submittedName>
</protein>
<dbReference type="SMART" id="SM00086">
    <property type="entry name" value="PAC"/>
    <property type="match status" value="1"/>
</dbReference>
<dbReference type="PANTHER" id="PTHR43156">
    <property type="entry name" value="STAGE II SPORULATION PROTEIN E-RELATED"/>
    <property type="match status" value="1"/>
</dbReference>
<comment type="caution">
    <text evidence="4">The sequence shown here is derived from an EMBL/GenBank/DDBJ whole genome shotgun (WGS) entry which is preliminary data.</text>
</comment>
<dbReference type="PATRIC" id="fig|929558.5.peg.1317"/>
<evidence type="ECO:0000313" key="5">
    <source>
        <dbReference type="Proteomes" id="UP000006431"/>
    </source>
</evidence>
<reference evidence="4 5" key="1">
    <citation type="journal article" date="2012" name="Proc. Natl. Acad. Sci. U.S.A.">
        <title>Genome and physiology of a model Epsilonproteobacterium responsible for sulfide detoxification in marine oxygen depletion zones.</title>
        <authorList>
            <person name="Grote J."/>
            <person name="Schott T."/>
            <person name="Bruckner C.G."/>
            <person name="Glockner F.O."/>
            <person name="Jost G."/>
            <person name="Teeling H."/>
            <person name="Labrenz M."/>
            <person name="Jurgens K."/>
        </authorList>
    </citation>
    <scope>NUCLEOTIDE SEQUENCE [LARGE SCALE GENOMIC DNA]</scope>
    <source>
        <strain evidence="4 5">GD1</strain>
    </source>
</reference>
<dbReference type="eggNOG" id="COG2208">
    <property type="taxonomic scope" value="Bacteria"/>
</dbReference>
<dbReference type="InterPro" id="IPR001932">
    <property type="entry name" value="PPM-type_phosphatase-like_dom"/>
</dbReference>
<dbReference type="eggNOG" id="COG3829">
    <property type="taxonomic scope" value="Bacteria"/>
</dbReference>
<keyword evidence="5" id="KW-1185">Reference proteome</keyword>
<dbReference type="GO" id="GO:0016791">
    <property type="term" value="F:phosphatase activity"/>
    <property type="evidence" value="ECO:0007669"/>
    <property type="project" value="TreeGrafter"/>
</dbReference>
<accession>H1FRW4</accession>
<dbReference type="InterPro" id="IPR000014">
    <property type="entry name" value="PAS"/>
</dbReference>
<evidence type="ECO:0000259" key="2">
    <source>
        <dbReference type="PROSITE" id="PS50112"/>
    </source>
</evidence>